<evidence type="ECO:0000313" key="3">
    <source>
        <dbReference type="Proteomes" id="UP000005940"/>
    </source>
</evidence>
<feature type="signal peptide" evidence="1">
    <location>
        <begin position="1"/>
        <end position="29"/>
    </location>
</feature>
<dbReference type="PROSITE" id="PS51257">
    <property type="entry name" value="PROKAR_LIPOPROTEIN"/>
    <property type="match status" value="1"/>
</dbReference>
<evidence type="ECO:0000313" key="2">
    <source>
        <dbReference type="EMBL" id="QKM66353.1"/>
    </source>
</evidence>
<sequence>MPASLPRRAYRPLTAFVLLALGTAGCAEGARTSESRDHGSGPDGSYSWEAIGAPAVDALHDAPSVTIGLTRQRDGRMTKGTVRIGRDKECRAEMTTGRGGTVDVIRTRDGAAYLRLSEAQIRSRPGSRTPAQVDADVRLFSDQWLKGDPSAPQVRQTLQLCDIRNMIPKLPATAVEAPGTVTADGRRVVFTARDQEETLTVHIGPGRNPTLHKMERTGGESPFTAVFSGYGEPVGATHPAAEDVLTQNEVRSLFRDTDSAPARDGNR</sequence>
<dbReference type="RefSeq" id="WP_040913095.1">
    <property type="nucleotide sequence ID" value="NZ_CP029159.1"/>
</dbReference>
<keyword evidence="3" id="KW-1185">Reference proteome</keyword>
<accession>A0A7G3U7J2</accession>
<gene>
    <name evidence="2" type="ORF">STSU_003435</name>
</gene>
<feature type="chain" id="PRO_5028800040" description="Lipoprotein" evidence="1">
    <location>
        <begin position="30"/>
        <end position="267"/>
    </location>
</feature>
<evidence type="ECO:0008006" key="4">
    <source>
        <dbReference type="Google" id="ProtNLM"/>
    </source>
</evidence>
<evidence type="ECO:0000256" key="1">
    <source>
        <dbReference type="SAM" id="SignalP"/>
    </source>
</evidence>
<dbReference type="EMBL" id="CP029159">
    <property type="protein sequence ID" value="QKM66353.1"/>
    <property type="molecule type" value="Genomic_DNA"/>
</dbReference>
<reference evidence="2 3" key="1">
    <citation type="journal article" date="2012" name="J. Bacteriol.">
        <title>Draft genome of Streptomyces tsukubaensis NRRL 18488, the producer of the clinically important immunosuppressant tacrolimus (FK506).</title>
        <authorList>
            <person name="Barreiro C."/>
            <person name="Prieto C."/>
            <person name="Sola-Landa A."/>
            <person name="Solera E."/>
            <person name="Martinez-Castro M."/>
            <person name="Perez-Redondo R."/>
            <person name="Garcia-Estrada C."/>
            <person name="Aparicio J.F."/>
            <person name="Fernandez-Martinez L.T."/>
            <person name="Santos-Aberturas J."/>
            <person name="Salehi-Najafabadi Z."/>
            <person name="Rodriguez-Garcia A."/>
            <person name="Tauch A."/>
            <person name="Martin J.F."/>
        </authorList>
    </citation>
    <scope>NUCLEOTIDE SEQUENCE [LARGE SCALE GENOMIC DNA]</scope>
    <source>
        <strain evidence="3">DSM 42081 / NBRC 108919 / NRRL 18488 / 9993</strain>
    </source>
</reference>
<keyword evidence="1" id="KW-0732">Signal</keyword>
<name>A0A7G3U7J2_STRT9</name>
<dbReference type="AlphaFoldDB" id="A0A7G3U7J2"/>
<proteinExistence type="predicted"/>
<organism evidence="2 3">
    <name type="scientific">Streptomyces tsukubensis (strain DSM 42081 / NBRC 108919 / NRRL 18488 / 9993)</name>
    <dbReference type="NCBI Taxonomy" id="1114943"/>
    <lineage>
        <taxon>Bacteria</taxon>
        <taxon>Bacillati</taxon>
        <taxon>Actinomycetota</taxon>
        <taxon>Actinomycetes</taxon>
        <taxon>Kitasatosporales</taxon>
        <taxon>Streptomycetaceae</taxon>
        <taxon>Streptomyces</taxon>
    </lineage>
</organism>
<protein>
    <recommendedName>
        <fullName evidence="4">Lipoprotein</fullName>
    </recommendedName>
</protein>
<dbReference type="Proteomes" id="UP000005940">
    <property type="component" value="Chromosome"/>
</dbReference>